<keyword evidence="3" id="KW-0804">Transcription</keyword>
<dbReference type="EMBL" id="JBHSAY010000020">
    <property type="protein sequence ID" value="MFC4135171.1"/>
    <property type="molecule type" value="Genomic_DNA"/>
</dbReference>
<keyword evidence="2" id="KW-0238">DNA-binding</keyword>
<dbReference type="PANTHER" id="PTHR34580">
    <property type="match status" value="1"/>
</dbReference>
<proteinExistence type="predicted"/>
<dbReference type="Pfam" id="PF25583">
    <property type="entry name" value="WCX"/>
    <property type="match status" value="1"/>
</dbReference>
<dbReference type="Gene3D" id="1.10.10.10">
    <property type="entry name" value="Winged helix-like DNA-binding domain superfamily/Winged helix DNA-binding domain"/>
    <property type="match status" value="1"/>
</dbReference>
<comment type="caution">
    <text evidence="5">The sequence shown here is derived from an EMBL/GenBank/DDBJ whole genome shotgun (WGS) entry which is preliminary data.</text>
</comment>
<sequence length="323" mass="35394">MANTSSRTLRLLSLLQTHRHWAGVELADRLGISERTLRRDVDRLRDLGYPVQASRGTDGGYQLAPGAVLPPLLLDDEEAVALAVGMGDAAQSGIAGIEEAAVRALTKVVQVLPPRLRTRVNALRAMTVSPSSSGPVVPAEVLTLIAQACRDEERLRFRYTARGGPDTDREVEPHRVVALGGRWYLVAYDLTRHDWRSFRLDRLAEPHRTGARFRPRPLPADDPAAFVRAASGAPAPHTVTAYVHASADHVRRIVGQWGTIEPVNAGHCRLTMVSTSLDWPTQALGNVGADFDILGPPEFADHLRDWGTRFLRAAQQMQPRATS</sequence>
<name>A0ABV8LXR4_9ACTN</name>
<evidence type="ECO:0000313" key="5">
    <source>
        <dbReference type="EMBL" id="MFC4135171.1"/>
    </source>
</evidence>
<feature type="domain" description="HTH deoR-type" evidence="4">
    <location>
        <begin position="4"/>
        <end position="59"/>
    </location>
</feature>
<dbReference type="InterPro" id="IPR013196">
    <property type="entry name" value="HTH_11"/>
</dbReference>
<dbReference type="InterPro" id="IPR018356">
    <property type="entry name" value="Tscrpt_reg_HTH_DeoR_CS"/>
</dbReference>
<evidence type="ECO:0000256" key="2">
    <source>
        <dbReference type="ARBA" id="ARBA00023125"/>
    </source>
</evidence>
<evidence type="ECO:0000256" key="3">
    <source>
        <dbReference type="ARBA" id="ARBA00023163"/>
    </source>
</evidence>
<evidence type="ECO:0000313" key="6">
    <source>
        <dbReference type="Proteomes" id="UP001595816"/>
    </source>
</evidence>
<dbReference type="Pfam" id="PF13280">
    <property type="entry name" value="WYL"/>
    <property type="match status" value="1"/>
</dbReference>
<protein>
    <submittedName>
        <fullName evidence="5">Helix-turn-helix transcriptional regulator</fullName>
    </submittedName>
</protein>
<dbReference type="PROSITE" id="PS51000">
    <property type="entry name" value="HTH_DEOR_2"/>
    <property type="match status" value="1"/>
</dbReference>
<dbReference type="InterPro" id="IPR057727">
    <property type="entry name" value="WCX_dom"/>
</dbReference>
<reference evidence="6" key="1">
    <citation type="journal article" date="2019" name="Int. J. Syst. Evol. Microbiol.">
        <title>The Global Catalogue of Microorganisms (GCM) 10K type strain sequencing project: providing services to taxonomists for standard genome sequencing and annotation.</title>
        <authorList>
            <consortium name="The Broad Institute Genomics Platform"/>
            <consortium name="The Broad Institute Genome Sequencing Center for Infectious Disease"/>
            <person name="Wu L."/>
            <person name="Ma J."/>
        </authorList>
    </citation>
    <scope>NUCLEOTIDE SEQUENCE [LARGE SCALE GENOMIC DNA]</scope>
    <source>
        <strain evidence="6">CGMCC 4.7289</strain>
    </source>
</reference>
<dbReference type="PROSITE" id="PS52050">
    <property type="entry name" value="WYL"/>
    <property type="match status" value="1"/>
</dbReference>
<accession>A0ABV8LXR4</accession>
<dbReference type="RefSeq" id="WP_253763050.1">
    <property type="nucleotide sequence ID" value="NZ_JAMZDZ010000001.1"/>
</dbReference>
<dbReference type="InterPro" id="IPR026881">
    <property type="entry name" value="WYL_dom"/>
</dbReference>
<dbReference type="InterPro" id="IPR001034">
    <property type="entry name" value="DeoR_HTH"/>
</dbReference>
<evidence type="ECO:0000256" key="1">
    <source>
        <dbReference type="ARBA" id="ARBA00023015"/>
    </source>
</evidence>
<gene>
    <name evidence="5" type="ORF">ACFOZ4_31555</name>
</gene>
<dbReference type="InterPro" id="IPR036390">
    <property type="entry name" value="WH_DNA-bd_sf"/>
</dbReference>
<organism evidence="5 6">
    <name type="scientific">Hamadaea flava</name>
    <dbReference type="NCBI Taxonomy" id="1742688"/>
    <lineage>
        <taxon>Bacteria</taxon>
        <taxon>Bacillati</taxon>
        <taxon>Actinomycetota</taxon>
        <taxon>Actinomycetes</taxon>
        <taxon>Micromonosporales</taxon>
        <taxon>Micromonosporaceae</taxon>
        <taxon>Hamadaea</taxon>
    </lineage>
</organism>
<dbReference type="InterPro" id="IPR051534">
    <property type="entry name" value="CBASS_pafABC_assoc_protein"/>
</dbReference>
<keyword evidence="1" id="KW-0805">Transcription regulation</keyword>
<evidence type="ECO:0000259" key="4">
    <source>
        <dbReference type="PROSITE" id="PS51000"/>
    </source>
</evidence>
<dbReference type="PANTHER" id="PTHR34580:SF3">
    <property type="entry name" value="PROTEIN PAFB"/>
    <property type="match status" value="1"/>
</dbReference>
<dbReference type="InterPro" id="IPR036388">
    <property type="entry name" value="WH-like_DNA-bd_sf"/>
</dbReference>
<dbReference type="Proteomes" id="UP001595816">
    <property type="component" value="Unassembled WGS sequence"/>
</dbReference>
<dbReference type="Pfam" id="PF08279">
    <property type="entry name" value="HTH_11"/>
    <property type="match status" value="1"/>
</dbReference>
<dbReference type="InterPro" id="IPR028349">
    <property type="entry name" value="PafC-like"/>
</dbReference>
<keyword evidence="6" id="KW-1185">Reference proteome</keyword>
<dbReference type="PROSITE" id="PS00894">
    <property type="entry name" value="HTH_DEOR_1"/>
    <property type="match status" value="1"/>
</dbReference>
<dbReference type="SUPFAM" id="SSF46785">
    <property type="entry name" value="Winged helix' DNA-binding domain"/>
    <property type="match status" value="1"/>
</dbReference>
<dbReference type="PIRSF" id="PIRSF016838">
    <property type="entry name" value="PafC"/>
    <property type="match status" value="1"/>
</dbReference>